<dbReference type="GO" id="GO:0005524">
    <property type="term" value="F:ATP binding"/>
    <property type="evidence" value="ECO:0007669"/>
    <property type="project" value="UniProtKB-KW"/>
</dbReference>
<feature type="binding site" evidence="4">
    <location>
        <begin position="22"/>
        <end position="26"/>
    </location>
    <ligand>
        <name>ATP</name>
        <dbReference type="ChEBI" id="CHEBI:30616"/>
    </ligand>
</feature>
<dbReference type="EC" id="6.3.3.2" evidence="5"/>
<comment type="cofactor">
    <cofactor evidence="5">
        <name>Mg(2+)</name>
        <dbReference type="ChEBI" id="CHEBI:18420"/>
    </cofactor>
</comment>
<dbReference type="EMBL" id="WWCL01000003">
    <property type="protein sequence ID" value="MYN46452.1"/>
    <property type="molecule type" value="Genomic_DNA"/>
</dbReference>
<dbReference type="GO" id="GO:0046872">
    <property type="term" value="F:metal ion binding"/>
    <property type="evidence" value="ECO:0007669"/>
    <property type="project" value="UniProtKB-KW"/>
</dbReference>
<gene>
    <name evidence="6" type="ORF">GTP23_15485</name>
</gene>
<keyword evidence="3 4" id="KW-0067">ATP-binding</keyword>
<dbReference type="InterPro" id="IPR024185">
    <property type="entry name" value="FTHF_cligase-like_sf"/>
</dbReference>
<comment type="similarity">
    <text evidence="1 5">Belongs to the 5-formyltetrahydrofolate cyclo-ligase family.</text>
</comment>
<keyword evidence="5" id="KW-0479">Metal-binding</keyword>
<sequence>MTSDPRIPCATTELPALPAEQKAQLRKQLRLRRRAIDAASKAQWDQAIGQRLLAWWQQVQPASLGVYWPLKDEPDLHAAYAELAARGARLLLPVVLEKDAPLAFTEWRIGEAMVQDAMGVAVPQELRLQAAYPAALLLPCLGFNEGRYRMGYGGGYYDRTLAATPRPQTLGIAYQCLRAEFAADSHDVALDHIITE</sequence>
<evidence type="ECO:0000256" key="3">
    <source>
        <dbReference type="ARBA" id="ARBA00022840"/>
    </source>
</evidence>
<dbReference type="AlphaFoldDB" id="A0A845HZZ4"/>
<keyword evidence="7" id="KW-1185">Reference proteome</keyword>
<reference evidence="6" key="1">
    <citation type="submission" date="2019-12" db="EMBL/GenBank/DDBJ databases">
        <title>Novel species isolated from a subtropical stream in China.</title>
        <authorList>
            <person name="Lu H."/>
        </authorList>
    </citation>
    <scope>NUCLEOTIDE SEQUENCE [LARGE SCALE GENOMIC DNA]</scope>
    <source>
        <strain evidence="6">FT93W</strain>
    </source>
</reference>
<accession>A0A845HZZ4</accession>
<feature type="binding site" evidence="4">
    <location>
        <position position="73"/>
    </location>
    <ligand>
        <name>substrate</name>
    </ligand>
</feature>
<keyword evidence="6" id="KW-0436">Ligase</keyword>
<evidence type="ECO:0000256" key="1">
    <source>
        <dbReference type="ARBA" id="ARBA00010638"/>
    </source>
</evidence>
<keyword evidence="2 4" id="KW-0547">Nucleotide-binding</keyword>
<dbReference type="InterPro" id="IPR037171">
    <property type="entry name" value="NagB/RpiA_transferase-like"/>
</dbReference>
<dbReference type="SUPFAM" id="SSF100950">
    <property type="entry name" value="NagB/RpiA/CoA transferase-like"/>
    <property type="match status" value="1"/>
</dbReference>
<comment type="caution">
    <text evidence="6">The sequence shown here is derived from an EMBL/GenBank/DDBJ whole genome shotgun (WGS) entry which is preliminary data.</text>
</comment>
<dbReference type="PANTHER" id="PTHR23407">
    <property type="entry name" value="ATPASE INHIBITOR/5-FORMYLTETRAHYDROFOLATE CYCLO-LIGASE"/>
    <property type="match status" value="1"/>
</dbReference>
<dbReference type="GO" id="GO:0030272">
    <property type="term" value="F:5-formyltetrahydrofolate cyclo-ligase activity"/>
    <property type="evidence" value="ECO:0007669"/>
    <property type="project" value="UniProtKB-EC"/>
</dbReference>
<proteinExistence type="inferred from homology"/>
<evidence type="ECO:0000313" key="7">
    <source>
        <dbReference type="Proteomes" id="UP000444316"/>
    </source>
</evidence>
<dbReference type="PIRSF" id="PIRSF006806">
    <property type="entry name" value="FTHF_cligase"/>
    <property type="match status" value="1"/>
</dbReference>
<dbReference type="Proteomes" id="UP000444316">
    <property type="component" value="Unassembled WGS sequence"/>
</dbReference>
<dbReference type="GO" id="GO:0035999">
    <property type="term" value="P:tetrahydrofolate interconversion"/>
    <property type="evidence" value="ECO:0007669"/>
    <property type="project" value="TreeGrafter"/>
</dbReference>
<dbReference type="NCBIfam" id="TIGR02727">
    <property type="entry name" value="MTHFS_bact"/>
    <property type="match status" value="1"/>
</dbReference>
<dbReference type="Pfam" id="PF01812">
    <property type="entry name" value="5-FTHF_cyc-lig"/>
    <property type="match status" value="1"/>
</dbReference>
<evidence type="ECO:0000313" key="6">
    <source>
        <dbReference type="EMBL" id="MYN46452.1"/>
    </source>
</evidence>
<dbReference type="InterPro" id="IPR002698">
    <property type="entry name" value="FTHF_cligase"/>
</dbReference>
<organism evidence="6 7">
    <name type="scientific">Duganella fentianensis</name>
    <dbReference type="NCBI Taxonomy" id="2692177"/>
    <lineage>
        <taxon>Bacteria</taxon>
        <taxon>Pseudomonadati</taxon>
        <taxon>Pseudomonadota</taxon>
        <taxon>Betaproteobacteria</taxon>
        <taxon>Burkholderiales</taxon>
        <taxon>Oxalobacteraceae</taxon>
        <taxon>Telluria group</taxon>
        <taxon>Duganella</taxon>
    </lineage>
</organism>
<protein>
    <recommendedName>
        <fullName evidence="5">5-formyltetrahydrofolate cyclo-ligase</fullName>
        <ecNumber evidence="5">6.3.3.2</ecNumber>
    </recommendedName>
</protein>
<evidence type="ECO:0000256" key="4">
    <source>
        <dbReference type="PIRSR" id="PIRSR006806-1"/>
    </source>
</evidence>
<feature type="binding site" evidence="4">
    <location>
        <begin position="149"/>
        <end position="157"/>
    </location>
    <ligand>
        <name>ATP</name>
        <dbReference type="ChEBI" id="CHEBI:30616"/>
    </ligand>
</feature>
<evidence type="ECO:0000256" key="2">
    <source>
        <dbReference type="ARBA" id="ARBA00022741"/>
    </source>
</evidence>
<evidence type="ECO:0000256" key="5">
    <source>
        <dbReference type="RuleBase" id="RU361279"/>
    </source>
</evidence>
<dbReference type="PANTHER" id="PTHR23407:SF1">
    <property type="entry name" value="5-FORMYLTETRAHYDROFOLATE CYCLO-LIGASE"/>
    <property type="match status" value="1"/>
</dbReference>
<dbReference type="Gene3D" id="3.40.50.10420">
    <property type="entry name" value="NagB/RpiA/CoA transferase-like"/>
    <property type="match status" value="1"/>
</dbReference>
<dbReference type="RefSeq" id="WP_161035971.1">
    <property type="nucleotide sequence ID" value="NZ_WWCL01000003.1"/>
</dbReference>
<keyword evidence="5" id="KW-0460">Magnesium</keyword>
<dbReference type="GO" id="GO:0009396">
    <property type="term" value="P:folic acid-containing compound biosynthetic process"/>
    <property type="evidence" value="ECO:0007669"/>
    <property type="project" value="TreeGrafter"/>
</dbReference>
<name>A0A845HZZ4_9BURK</name>
<comment type="catalytic activity">
    <reaction evidence="5">
        <text>(6S)-5-formyl-5,6,7,8-tetrahydrofolate + ATP = (6R)-5,10-methenyltetrahydrofolate + ADP + phosphate</text>
        <dbReference type="Rhea" id="RHEA:10488"/>
        <dbReference type="ChEBI" id="CHEBI:30616"/>
        <dbReference type="ChEBI" id="CHEBI:43474"/>
        <dbReference type="ChEBI" id="CHEBI:57455"/>
        <dbReference type="ChEBI" id="CHEBI:57457"/>
        <dbReference type="ChEBI" id="CHEBI:456216"/>
        <dbReference type="EC" id="6.3.3.2"/>
    </reaction>
</comment>